<proteinExistence type="predicted"/>
<dbReference type="InParanoid" id="A0A139WMN5"/>
<evidence type="ECO:0000313" key="2">
    <source>
        <dbReference type="Proteomes" id="UP000007266"/>
    </source>
</evidence>
<name>A0A139WMN5_TRICA</name>
<dbReference type="Proteomes" id="UP000007266">
    <property type="component" value="Linkage group 2"/>
</dbReference>
<sequence length="43" mass="5225">MGTYTLEMGFTRKRQGVSKRNIIISECLFLRNLKKRKDKKIWH</sequence>
<evidence type="ECO:0000313" key="1">
    <source>
        <dbReference type="EMBL" id="KYB29143.1"/>
    </source>
</evidence>
<gene>
    <name evidence="1" type="primary">AUGUSTUS-3.0.2_32096</name>
    <name evidence="1" type="ORF">TcasGA2_TC032096</name>
</gene>
<protein>
    <submittedName>
        <fullName evidence="1">Uncharacterized protein</fullName>
    </submittedName>
</protein>
<reference evidence="1 2" key="1">
    <citation type="journal article" date="2008" name="Nature">
        <title>The genome of the model beetle and pest Tribolium castaneum.</title>
        <authorList>
            <consortium name="Tribolium Genome Sequencing Consortium"/>
            <person name="Richards S."/>
            <person name="Gibbs R.A."/>
            <person name="Weinstock G.M."/>
            <person name="Brown S.J."/>
            <person name="Denell R."/>
            <person name="Beeman R.W."/>
            <person name="Gibbs R."/>
            <person name="Beeman R.W."/>
            <person name="Brown S.J."/>
            <person name="Bucher G."/>
            <person name="Friedrich M."/>
            <person name="Grimmelikhuijzen C.J."/>
            <person name="Klingler M."/>
            <person name="Lorenzen M."/>
            <person name="Richards S."/>
            <person name="Roth S."/>
            <person name="Schroder R."/>
            <person name="Tautz D."/>
            <person name="Zdobnov E.M."/>
            <person name="Muzny D."/>
            <person name="Gibbs R.A."/>
            <person name="Weinstock G.M."/>
            <person name="Attaway T."/>
            <person name="Bell S."/>
            <person name="Buhay C.J."/>
            <person name="Chandrabose M.N."/>
            <person name="Chavez D."/>
            <person name="Clerk-Blankenburg K.P."/>
            <person name="Cree A."/>
            <person name="Dao M."/>
            <person name="Davis C."/>
            <person name="Chacko J."/>
            <person name="Dinh H."/>
            <person name="Dugan-Rocha S."/>
            <person name="Fowler G."/>
            <person name="Garner T.T."/>
            <person name="Garnes J."/>
            <person name="Gnirke A."/>
            <person name="Hawes A."/>
            <person name="Hernandez J."/>
            <person name="Hines S."/>
            <person name="Holder M."/>
            <person name="Hume J."/>
            <person name="Jhangiani S.N."/>
            <person name="Joshi V."/>
            <person name="Khan Z.M."/>
            <person name="Jackson L."/>
            <person name="Kovar C."/>
            <person name="Kowis A."/>
            <person name="Lee S."/>
            <person name="Lewis L.R."/>
            <person name="Margolis J."/>
            <person name="Morgan M."/>
            <person name="Nazareth L.V."/>
            <person name="Nguyen N."/>
            <person name="Okwuonu G."/>
            <person name="Parker D."/>
            <person name="Richards S."/>
            <person name="Ruiz S.J."/>
            <person name="Santibanez J."/>
            <person name="Savard J."/>
            <person name="Scherer S.E."/>
            <person name="Schneider B."/>
            <person name="Sodergren E."/>
            <person name="Tautz D."/>
            <person name="Vattahil S."/>
            <person name="Villasana D."/>
            <person name="White C.S."/>
            <person name="Wright R."/>
            <person name="Park Y."/>
            <person name="Beeman R.W."/>
            <person name="Lord J."/>
            <person name="Oppert B."/>
            <person name="Lorenzen M."/>
            <person name="Brown S."/>
            <person name="Wang L."/>
            <person name="Savard J."/>
            <person name="Tautz D."/>
            <person name="Richards S."/>
            <person name="Weinstock G."/>
            <person name="Gibbs R.A."/>
            <person name="Liu Y."/>
            <person name="Worley K."/>
            <person name="Weinstock G."/>
            <person name="Elsik C.G."/>
            <person name="Reese J.T."/>
            <person name="Elhaik E."/>
            <person name="Landan G."/>
            <person name="Graur D."/>
            <person name="Arensburger P."/>
            <person name="Atkinson P."/>
            <person name="Beeman R.W."/>
            <person name="Beidler J."/>
            <person name="Brown S.J."/>
            <person name="Demuth J.P."/>
            <person name="Drury D.W."/>
            <person name="Du Y.Z."/>
            <person name="Fujiwara H."/>
            <person name="Lorenzen M."/>
            <person name="Maselli V."/>
            <person name="Osanai M."/>
            <person name="Park Y."/>
            <person name="Robertson H.M."/>
            <person name="Tu Z."/>
            <person name="Wang J.J."/>
            <person name="Wang S."/>
            <person name="Richards S."/>
            <person name="Song H."/>
            <person name="Zhang L."/>
            <person name="Sodergren E."/>
            <person name="Werner D."/>
            <person name="Stanke M."/>
            <person name="Morgenstern B."/>
            <person name="Solovyev V."/>
            <person name="Kosarev P."/>
            <person name="Brown G."/>
            <person name="Chen H.C."/>
            <person name="Ermolaeva O."/>
            <person name="Hlavina W."/>
            <person name="Kapustin Y."/>
            <person name="Kiryutin B."/>
            <person name="Kitts P."/>
            <person name="Maglott D."/>
            <person name="Pruitt K."/>
            <person name="Sapojnikov V."/>
            <person name="Souvorov A."/>
            <person name="Mackey A.J."/>
            <person name="Waterhouse R.M."/>
            <person name="Wyder S."/>
            <person name="Zdobnov E.M."/>
            <person name="Zdobnov E.M."/>
            <person name="Wyder S."/>
            <person name="Kriventseva E.V."/>
            <person name="Kadowaki T."/>
            <person name="Bork P."/>
            <person name="Aranda M."/>
            <person name="Bao R."/>
            <person name="Beermann A."/>
            <person name="Berns N."/>
            <person name="Bolognesi R."/>
            <person name="Bonneton F."/>
            <person name="Bopp D."/>
            <person name="Brown S.J."/>
            <person name="Bucher G."/>
            <person name="Butts T."/>
            <person name="Chaumot A."/>
            <person name="Denell R.E."/>
            <person name="Ferrier D.E."/>
            <person name="Friedrich M."/>
            <person name="Gordon C.M."/>
            <person name="Jindra M."/>
            <person name="Klingler M."/>
            <person name="Lan Q."/>
            <person name="Lattorff H.M."/>
            <person name="Laudet V."/>
            <person name="von Levetsow C."/>
            <person name="Liu Z."/>
            <person name="Lutz R."/>
            <person name="Lynch J.A."/>
            <person name="da Fonseca R.N."/>
            <person name="Posnien N."/>
            <person name="Reuter R."/>
            <person name="Roth S."/>
            <person name="Savard J."/>
            <person name="Schinko J.B."/>
            <person name="Schmitt C."/>
            <person name="Schoppmeier M."/>
            <person name="Schroder R."/>
            <person name="Shippy T.D."/>
            <person name="Simonnet F."/>
            <person name="Marques-Souza H."/>
            <person name="Tautz D."/>
            <person name="Tomoyasu Y."/>
            <person name="Trauner J."/>
            <person name="Van der Zee M."/>
            <person name="Vervoort M."/>
            <person name="Wittkopp N."/>
            <person name="Wimmer E.A."/>
            <person name="Yang X."/>
            <person name="Jones A.K."/>
            <person name="Sattelle D.B."/>
            <person name="Ebert P.R."/>
            <person name="Nelson D."/>
            <person name="Scott J.G."/>
            <person name="Beeman R.W."/>
            <person name="Muthukrishnan S."/>
            <person name="Kramer K.J."/>
            <person name="Arakane Y."/>
            <person name="Beeman R.W."/>
            <person name="Zhu Q."/>
            <person name="Hogenkamp D."/>
            <person name="Dixit R."/>
            <person name="Oppert B."/>
            <person name="Jiang H."/>
            <person name="Zou Z."/>
            <person name="Marshall J."/>
            <person name="Elpidina E."/>
            <person name="Vinokurov K."/>
            <person name="Oppert C."/>
            <person name="Zou Z."/>
            <person name="Evans J."/>
            <person name="Lu Z."/>
            <person name="Zhao P."/>
            <person name="Sumathipala N."/>
            <person name="Altincicek B."/>
            <person name="Vilcinskas A."/>
            <person name="Williams M."/>
            <person name="Hultmark D."/>
            <person name="Hetru C."/>
            <person name="Jiang H."/>
            <person name="Grimmelikhuijzen C.J."/>
            <person name="Hauser F."/>
            <person name="Cazzamali G."/>
            <person name="Williamson M."/>
            <person name="Park Y."/>
            <person name="Li B."/>
            <person name="Tanaka Y."/>
            <person name="Predel R."/>
            <person name="Neupert S."/>
            <person name="Schachtner J."/>
            <person name="Verleyen P."/>
            <person name="Raible F."/>
            <person name="Bork P."/>
            <person name="Friedrich M."/>
            <person name="Walden K.K."/>
            <person name="Robertson H.M."/>
            <person name="Angeli S."/>
            <person name="Foret S."/>
            <person name="Bucher G."/>
            <person name="Schuetz S."/>
            <person name="Maleszka R."/>
            <person name="Wimmer E.A."/>
            <person name="Beeman R.W."/>
            <person name="Lorenzen M."/>
            <person name="Tomoyasu Y."/>
            <person name="Miller S.C."/>
            <person name="Grossmann D."/>
            <person name="Bucher G."/>
        </authorList>
    </citation>
    <scope>NUCLEOTIDE SEQUENCE [LARGE SCALE GENOMIC DNA]</scope>
    <source>
        <strain evidence="1 2">Georgia GA2</strain>
    </source>
</reference>
<dbReference type="AlphaFoldDB" id="A0A139WMN5"/>
<accession>A0A139WMN5</accession>
<keyword evidence="2" id="KW-1185">Reference proteome</keyword>
<dbReference type="EMBL" id="KQ971312">
    <property type="protein sequence ID" value="KYB29143.1"/>
    <property type="molecule type" value="Genomic_DNA"/>
</dbReference>
<reference evidence="1 2" key="2">
    <citation type="journal article" date="2010" name="Nucleic Acids Res.">
        <title>BeetleBase in 2010: revisions to provide comprehensive genomic information for Tribolium castaneum.</title>
        <authorList>
            <person name="Kim H.S."/>
            <person name="Murphy T."/>
            <person name="Xia J."/>
            <person name="Caragea D."/>
            <person name="Park Y."/>
            <person name="Beeman R.W."/>
            <person name="Lorenzen M.D."/>
            <person name="Butcher S."/>
            <person name="Manak J.R."/>
            <person name="Brown S.J."/>
        </authorList>
    </citation>
    <scope>GENOME REANNOTATION</scope>
    <source>
        <strain evidence="1 2">Georgia GA2</strain>
    </source>
</reference>
<organism evidence="1 2">
    <name type="scientific">Tribolium castaneum</name>
    <name type="common">Red flour beetle</name>
    <dbReference type="NCBI Taxonomy" id="7070"/>
    <lineage>
        <taxon>Eukaryota</taxon>
        <taxon>Metazoa</taxon>
        <taxon>Ecdysozoa</taxon>
        <taxon>Arthropoda</taxon>
        <taxon>Hexapoda</taxon>
        <taxon>Insecta</taxon>
        <taxon>Pterygota</taxon>
        <taxon>Neoptera</taxon>
        <taxon>Endopterygota</taxon>
        <taxon>Coleoptera</taxon>
        <taxon>Polyphaga</taxon>
        <taxon>Cucujiformia</taxon>
        <taxon>Tenebrionidae</taxon>
        <taxon>Tenebrionidae incertae sedis</taxon>
        <taxon>Tribolium</taxon>
    </lineage>
</organism>